<feature type="region of interest" description="Disordered" evidence="1">
    <location>
        <begin position="1"/>
        <end position="37"/>
    </location>
</feature>
<evidence type="ECO:0000256" key="1">
    <source>
        <dbReference type="SAM" id="MobiDB-lite"/>
    </source>
</evidence>
<dbReference type="Proteomes" id="UP001149090">
    <property type="component" value="Unassembled WGS sequence"/>
</dbReference>
<organism evidence="3 4">
    <name type="scientific">Anaeramoeba ignava</name>
    <name type="common">Anaerobic marine amoeba</name>
    <dbReference type="NCBI Taxonomy" id="1746090"/>
    <lineage>
        <taxon>Eukaryota</taxon>
        <taxon>Metamonada</taxon>
        <taxon>Anaeramoebidae</taxon>
        <taxon>Anaeramoeba</taxon>
    </lineage>
</organism>
<proteinExistence type="predicted"/>
<feature type="compositionally biased region" description="Basic and acidic residues" evidence="1">
    <location>
        <begin position="13"/>
        <end position="34"/>
    </location>
</feature>
<feature type="transmembrane region" description="Helical" evidence="2">
    <location>
        <begin position="219"/>
        <end position="239"/>
    </location>
</feature>
<feature type="transmembrane region" description="Helical" evidence="2">
    <location>
        <begin position="165"/>
        <end position="186"/>
    </location>
</feature>
<evidence type="ECO:0000313" key="4">
    <source>
        <dbReference type="Proteomes" id="UP001149090"/>
    </source>
</evidence>
<protein>
    <submittedName>
        <fullName evidence="3">Inner membrane protein yaah</fullName>
    </submittedName>
</protein>
<gene>
    <name evidence="3" type="ORF">M0811_02129</name>
</gene>
<keyword evidence="4" id="KW-1185">Reference proteome</keyword>
<reference evidence="3" key="1">
    <citation type="submission" date="2022-10" db="EMBL/GenBank/DDBJ databases">
        <title>Novel sulphate-reducing endosymbionts in the free-living metamonad Anaeramoeba.</title>
        <authorList>
            <person name="Jerlstrom-Hultqvist J."/>
            <person name="Cepicka I."/>
            <person name="Gallot-Lavallee L."/>
            <person name="Salas-Leiva D."/>
            <person name="Curtis B.A."/>
            <person name="Zahonova K."/>
            <person name="Pipaliya S."/>
            <person name="Dacks J."/>
            <person name="Roger A.J."/>
        </authorList>
    </citation>
    <scope>NUCLEOTIDE SEQUENCE</scope>
    <source>
        <strain evidence="3">BMAN</strain>
    </source>
</reference>
<dbReference type="EMBL" id="JAPDFW010000103">
    <property type="protein sequence ID" value="KAJ5069559.1"/>
    <property type="molecule type" value="Genomic_DNA"/>
</dbReference>
<accession>A0A9Q0LBY3</accession>
<sequence length="266" mass="30412">MSEQISTQTDEWDSIHTDQEKQKTETEIEMKEITSTDSQPLLVKRQEIRPTPRNRVRVAKEIANAQTKDNFLGPTQLGYMGLSFGSFVVAVLNLGLWSENIQSLYWFVLIPAILVLLAAILSYLLHNNLEASIFFVLSVFLFAVSSTWVVDLWDNLNPLPPGKMRLLASFFVTLFIFLVFFTFFTLQMAQMIFWLFFSLSLAMFFLIFRIIYSANNILVGVPLIMTTCLSVYLSVSLTLNNLVGKQVLPLGNPLYNWSNFNLHLTN</sequence>
<feature type="transmembrane region" description="Helical" evidence="2">
    <location>
        <begin position="192"/>
        <end position="212"/>
    </location>
</feature>
<keyword evidence="2" id="KW-0812">Transmembrane</keyword>
<dbReference type="AlphaFoldDB" id="A0A9Q0LBY3"/>
<comment type="caution">
    <text evidence="3">The sequence shown here is derived from an EMBL/GenBank/DDBJ whole genome shotgun (WGS) entry which is preliminary data.</text>
</comment>
<dbReference type="PANTHER" id="PTHR30178:SF3">
    <property type="entry name" value="SUCCINATE-ACETATE_PROTON SYMPORTER SATP"/>
    <property type="match status" value="1"/>
</dbReference>
<keyword evidence="2" id="KW-1133">Transmembrane helix</keyword>
<feature type="transmembrane region" description="Helical" evidence="2">
    <location>
        <begin position="131"/>
        <end position="153"/>
    </location>
</feature>
<feature type="transmembrane region" description="Helical" evidence="2">
    <location>
        <begin position="77"/>
        <end position="97"/>
    </location>
</feature>
<dbReference type="PANTHER" id="PTHR30178">
    <property type="entry name" value="INNER MEMBRANE PROTEIN YAAH"/>
    <property type="match status" value="1"/>
</dbReference>
<name>A0A9Q0LBY3_ANAIG</name>
<evidence type="ECO:0000313" key="3">
    <source>
        <dbReference type="EMBL" id="KAJ5069559.1"/>
    </source>
</evidence>
<keyword evidence="2" id="KW-0472">Membrane</keyword>
<dbReference type="InterPro" id="IPR047623">
    <property type="entry name" value="SatP"/>
</dbReference>
<feature type="transmembrane region" description="Helical" evidence="2">
    <location>
        <begin position="104"/>
        <end position="125"/>
    </location>
</feature>
<evidence type="ECO:0000256" key="2">
    <source>
        <dbReference type="SAM" id="Phobius"/>
    </source>
</evidence>